<dbReference type="EMBL" id="SDPL01000278">
    <property type="protein sequence ID" value="RXZ45941.1"/>
    <property type="molecule type" value="Genomic_DNA"/>
</dbReference>
<protein>
    <submittedName>
        <fullName evidence="2">SDR family NAD(P)-dependent oxidoreductase</fullName>
    </submittedName>
</protein>
<dbReference type="Pfam" id="PF00106">
    <property type="entry name" value="adh_short"/>
    <property type="match status" value="1"/>
</dbReference>
<dbReference type="RefSeq" id="WP_129235317.1">
    <property type="nucleotide sequence ID" value="NZ_SDPL01000278.1"/>
</dbReference>
<dbReference type="Gene3D" id="3.40.50.720">
    <property type="entry name" value="NAD(P)-binding Rossmann-like Domain"/>
    <property type="match status" value="1"/>
</dbReference>
<dbReference type="SUPFAM" id="SSF51735">
    <property type="entry name" value="NAD(P)-binding Rossmann-fold domains"/>
    <property type="match status" value="1"/>
</dbReference>
<proteinExistence type="predicted"/>
<gene>
    <name evidence="2" type="ORF">ESO86_12485</name>
</gene>
<dbReference type="InterPro" id="IPR002347">
    <property type="entry name" value="SDR_fam"/>
</dbReference>
<dbReference type="AlphaFoldDB" id="A0A4Q2JE02"/>
<evidence type="ECO:0000313" key="2">
    <source>
        <dbReference type="EMBL" id="RXZ45941.1"/>
    </source>
</evidence>
<keyword evidence="1" id="KW-0560">Oxidoreductase</keyword>
<name>A0A4Q2JE02_9MICO</name>
<organism evidence="2 3">
    <name type="scientific">Agromyces binzhouensis</name>
    <dbReference type="NCBI Taxonomy" id="1817495"/>
    <lineage>
        <taxon>Bacteria</taxon>
        <taxon>Bacillati</taxon>
        <taxon>Actinomycetota</taxon>
        <taxon>Actinomycetes</taxon>
        <taxon>Micrococcales</taxon>
        <taxon>Microbacteriaceae</taxon>
        <taxon>Agromyces</taxon>
    </lineage>
</organism>
<reference evidence="2 3" key="1">
    <citation type="submission" date="2019-01" db="EMBL/GenBank/DDBJ databases">
        <authorList>
            <person name="Li J."/>
        </authorList>
    </citation>
    <scope>NUCLEOTIDE SEQUENCE [LARGE SCALE GENOMIC DNA]</scope>
    <source>
        <strain evidence="2 3">CGMCC 4.7180</strain>
    </source>
</reference>
<feature type="non-terminal residue" evidence="2">
    <location>
        <position position="49"/>
    </location>
</feature>
<dbReference type="OrthoDB" id="5176068at2"/>
<dbReference type="PANTHER" id="PTHR43658:SF8">
    <property type="entry name" value="17-BETA-HYDROXYSTEROID DEHYDROGENASE 14-RELATED"/>
    <property type="match status" value="1"/>
</dbReference>
<dbReference type="Proteomes" id="UP000292881">
    <property type="component" value="Unassembled WGS sequence"/>
</dbReference>
<keyword evidence="3" id="KW-1185">Reference proteome</keyword>
<dbReference type="GO" id="GO:0016491">
    <property type="term" value="F:oxidoreductase activity"/>
    <property type="evidence" value="ECO:0007669"/>
    <property type="project" value="UniProtKB-KW"/>
</dbReference>
<accession>A0A4Q2JE02</accession>
<dbReference type="PANTHER" id="PTHR43658">
    <property type="entry name" value="SHORT-CHAIN DEHYDROGENASE/REDUCTASE"/>
    <property type="match status" value="1"/>
</dbReference>
<evidence type="ECO:0000313" key="3">
    <source>
        <dbReference type="Proteomes" id="UP000292881"/>
    </source>
</evidence>
<evidence type="ECO:0000256" key="1">
    <source>
        <dbReference type="ARBA" id="ARBA00023002"/>
    </source>
</evidence>
<comment type="caution">
    <text evidence="2">The sequence shown here is derived from an EMBL/GenBank/DDBJ whole genome shotgun (WGS) entry which is preliminary data.</text>
</comment>
<sequence>MELSGASAIVTGGASGLGRATAQALVDGGAHVVLVDLPGPRGEQAAAEL</sequence>
<dbReference type="InterPro" id="IPR036291">
    <property type="entry name" value="NAD(P)-bd_dom_sf"/>
</dbReference>